<evidence type="ECO:0000259" key="1">
    <source>
        <dbReference type="Pfam" id="PF15542"/>
    </source>
</evidence>
<dbReference type="EMBL" id="NDYI01000009">
    <property type="protein sequence ID" value="OXZ38897.1"/>
    <property type="molecule type" value="Genomic_DNA"/>
</dbReference>
<dbReference type="InterPro" id="IPR029100">
    <property type="entry name" value="Ntox50"/>
</dbReference>
<dbReference type="Proteomes" id="UP000215361">
    <property type="component" value="Unassembled WGS sequence"/>
</dbReference>
<comment type="caution">
    <text evidence="2">The sequence shown here is derived from an EMBL/GenBank/DDBJ whole genome shotgun (WGS) entry which is preliminary data.</text>
</comment>
<protein>
    <recommendedName>
        <fullName evidence="1">Bacterial toxin 50 domain-containing protein</fullName>
    </recommendedName>
</protein>
<feature type="domain" description="Bacterial toxin 50" evidence="1">
    <location>
        <begin position="9"/>
        <end position="81"/>
    </location>
</feature>
<reference evidence="3" key="1">
    <citation type="submission" date="2017-04" db="EMBL/GenBank/DDBJ databases">
        <title>Finegoldia magna isolated from orthopedic joint implant-associated infections.</title>
        <authorList>
            <person name="Bjorklund S."/>
            <person name="Bruggemann H."/>
            <person name="Jensen A."/>
            <person name="Hellmark B."/>
            <person name="Soderquist B."/>
        </authorList>
    </citation>
    <scope>NUCLEOTIDE SEQUENCE [LARGE SCALE GENOMIC DNA]</scope>
    <source>
        <strain evidence="3">08T492</strain>
    </source>
</reference>
<dbReference type="Pfam" id="PF15542">
    <property type="entry name" value="Ntox50"/>
    <property type="match status" value="1"/>
</dbReference>
<gene>
    <name evidence="2" type="ORF">B9N56_02595</name>
</gene>
<evidence type="ECO:0000313" key="2">
    <source>
        <dbReference type="EMBL" id="OXZ38897.1"/>
    </source>
</evidence>
<sequence>MFLQSTAGKNKSYFYDDIDAEKLYYDYKLTRKIRRRNGVNEHNLELIDLDSIRSYGTDIYTNKPIKGFTIHYSKSGAHLIPTYNKRKG</sequence>
<accession>A0A233W2R1</accession>
<dbReference type="AlphaFoldDB" id="A0A233W2R1"/>
<proteinExistence type="predicted"/>
<evidence type="ECO:0000313" key="3">
    <source>
        <dbReference type="Proteomes" id="UP000215361"/>
    </source>
</evidence>
<organism evidence="2 3">
    <name type="scientific">Finegoldia magna</name>
    <name type="common">Peptostreptococcus magnus</name>
    <dbReference type="NCBI Taxonomy" id="1260"/>
    <lineage>
        <taxon>Bacteria</taxon>
        <taxon>Bacillati</taxon>
        <taxon>Bacillota</taxon>
        <taxon>Tissierellia</taxon>
        <taxon>Tissierellales</taxon>
        <taxon>Peptoniphilaceae</taxon>
        <taxon>Finegoldia</taxon>
    </lineage>
</organism>
<name>A0A233W2R1_FINMA</name>